<gene>
    <name evidence="2" type="ORF">CURHAP_LOCUS6836</name>
</gene>
<dbReference type="SUPFAM" id="SSF56219">
    <property type="entry name" value="DNase I-like"/>
    <property type="match status" value="1"/>
</dbReference>
<dbReference type="Pfam" id="PF03372">
    <property type="entry name" value="Exo_endo_phos"/>
    <property type="match status" value="1"/>
</dbReference>
<dbReference type="EMBL" id="CAEKDK010000001">
    <property type="protein sequence ID" value="CAB4264871.1"/>
    <property type="molecule type" value="Genomic_DNA"/>
</dbReference>
<dbReference type="InterPro" id="IPR005135">
    <property type="entry name" value="Endo/exonuclease/phosphatase"/>
</dbReference>
<dbReference type="Proteomes" id="UP000507222">
    <property type="component" value="Unassembled WGS sequence"/>
</dbReference>
<dbReference type="Gene3D" id="3.60.10.10">
    <property type="entry name" value="Endonuclease/exonuclease/phosphatase"/>
    <property type="match status" value="1"/>
</dbReference>
<dbReference type="PANTHER" id="PTHR33710:SF71">
    <property type="entry name" value="ENDONUCLEASE_EXONUCLEASE_PHOSPHATASE DOMAIN-CONTAINING PROTEIN"/>
    <property type="match status" value="1"/>
</dbReference>
<dbReference type="AlphaFoldDB" id="A0A6J5TLQ1"/>
<evidence type="ECO:0000259" key="1">
    <source>
        <dbReference type="Pfam" id="PF03372"/>
    </source>
</evidence>
<dbReference type="InterPro" id="IPR036691">
    <property type="entry name" value="Endo/exonu/phosph_ase_sf"/>
</dbReference>
<feature type="domain" description="Endonuclease/exonuclease/phosphatase" evidence="1">
    <location>
        <begin position="37"/>
        <end position="174"/>
    </location>
</feature>
<protein>
    <recommendedName>
        <fullName evidence="1">Endonuclease/exonuclease/phosphatase domain-containing protein</fullName>
    </recommendedName>
</protein>
<evidence type="ECO:0000313" key="2">
    <source>
        <dbReference type="EMBL" id="CAB4264871.1"/>
    </source>
</evidence>
<evidence type="ECO:0000313" key="3">
    <source>
        <dbReference type="Proteomes" id="UP000507222"/>
    </source>
</evidence>
<sequence length="237" mass="28170">MRIIVWNCQGMGSALTVPSINEQVKLQTPDTVVLLETKNRSNCYDDKCCQWRFFAIYASTEDRIRRTQWQILQERVSRCQEACLVMGDFNDILDASEKVGGVTRTVRSMLDFRTFVTDNRLLDLGFMGYPFTWRNRRLDWGIQERLDRGLATDQWINLYHDAKIHDLMVAGSDHVMLLLQTQGEPRRWRRRFIYDPQWNRTEGFCQLVKDRWGKPFRGSWSLQVVYKLQWVRKGILH</sequence>
<organism evidence="2 3">
    <name type="scientific">Prunus armeniaca</name>
    <name type="common">Apricot</name>
    <name type="synonym">Armeniaca vulgaris</name>
    <dbReference type="NCBI Taxonomy" id="36596"/>
    <lineage>
        <taxon>Eukaryota</taxon>
        <taxon>Viridiplantae</taxon>
        <taxon>Streptophyta</taxon>
        <taxon>Embryophyta</taxon>
        <taxon>Tracheophyta</taxon>
        <taxon>Spermatophyta</taxon>
        <taxon>Magnoliopsida</taxon>
        <taxon>eudicotyledons</taxon>
        <taxon>Gunneridae</taxon>
        <taxon>Pentapetalae</taxon>
        <taxon>rosids</taxon>
        <taxon>fabids</taxon>
        <taxon>Rosales</taxon>
        <taxon>Rosaceae</taxon>
        <taxon>Amygdaloideae</taxon>
        <taxon>Amygdaleae</taxon>
        <taxon>Prunus</taxon>
    </lineage>
</organism>
<proteinExistence type="predicted"/>
<reference evidence="2 3" key="1">
    <citation type="submission" date="2020-05" db="EMBL/GenBank/DDBJ databases">
        <authorList>
            <person name="Campoy J."/>
            <person name="Schneeberger K."/>
            <person name="Spophaly S."/>
        </authorList>
    </citation>
    <scope>NUCLEOTIDE SEQUENCE [LARGE SCALE GENOMIC DNA]</scope>
    <source>
        <strain evidence="2">PruArmRojPasFocal</strain>
    </source>
</reference>
<dbReference type="PANTHER" id="PTHR33710">
    <property type="entry name" value="BNAC02G09200D PROTEIN"/>
    <property type="match status" value="1"/>
</dbReference>
<accession>A0A6J5TLQ1</accession>
<name>A0A6J5TLQ1_PRUAR</name>
<dbReference type="GO" id="GO:0003824">
    <property type="term" value="F:catalytic activity"/>
    <property type="evidence" value="ECO:0007669"/>
    <property type="project" value="InterPro"/>
</dbReference>